<keyword evidence="8" id="KW-0812">Transmembrane</keyword>
<proteinExistence type="predicted"/>
<evidence type="ECO:0000256" key="5">
    <source>
        <dbReference type="ARBA" id="ARBA00023125"/>
    </source>
</evidence>
<dbReference type="InterPro" id="IPR009057">
    <property type="entry name" value="Homeodomain-like_sf"/>
</dbReference>
<dbReference type="EMBL" id="JABDSH010000090">
    <property type="protein sequence ID" value="NMW38182.1"/>
    <property type="molecule type" value="Genomic_DNA"/>
</dbReference>
<evidence type="ECO:0000313" key="22">
    <source>
        <dbReference type="Proteomes" id="UP000408523"/>
    </source>
</evidence>
<feature type="signal peptide" evidence="9">
    <location>
        <begin position="1"/>
        <end position="19"/>
    </location>
</feature>
<keyword evidence="19" id="KW-0418">Kinase</keyword>
<dbReference type="Pfam" id="PF00512">
    <property type="entry name" value="HisKA"/>
    <property type="match status" value="1"/>
</dbReference>
<dbReference type="FunFam" id="1.10.10.60:FF:000284">
    <property type="entry name" value="Two-component system sensor histidine kinase/response regulator"/>
    <property type="match status" value="1"/>
</dbReference>
<evidence type="ECO:0000256" key="2">
    <source>
        <dbReference type="ARBA" id="ARBA00012438"/>
    </source>
</evidence>
<evidence type="ECO:0000256" key="4">
    <source>
        <dbReference type="ARBA" id="ARBA00023015"/>
    </source>
</evidence>
<dbReference type="InterPro" id="IPR003594">
    <property type="entry name" value="HATPase_dom"/>
</dbReference>
<dbReference type="FunFam" id="2.130.10.10:FF:000891">
    <property type="entry name" value="Two-component system sensor histidine kinase/response regulator, hybrid (One-component system)"/>
    <property type="match status" value="1"/>
</dbReference>
<dbReference type="Proteomes" id="UP000283958">
    <property type="component" value="Unassembled WGS sequence"/>
</dbReference>
<dbReference type="GO" id="GO:0043565">
    <property type="term" value="F:sequence-specific DNA binding"/>
    <property type="evidence" value="ECO:0007669"/>
    <property type="project" value="InterPro"/>
</dbReference>
<keyword evidence="3 7" id="KW-0597">Phosphoprotein</keyword>
<gene>
    <name evidence="19" type="primary">todS_2</name>
    <name evidence="18" type="ORF">DW105_04635</name>
    <name evidence="17" type="ORF">DW783_15285</name>
    <name evidence="19" type="ORF">EH214_01084</name>
    <name evidence="14" type="ORF">FYJ30_02275</name>
    <name evidence="13" type="ORF">GAY12_14945</name>
    <name evidence="15" type="ORF">HKQ54_19060</name>
    <name evidence="16" type="ORF">HKQ55_15945</name>
</gene>
<dbReference type="Pfam" id="PF07495">
    <property type="entry name" value="Y_Y_Y"/>
    <property type="match status" value="1"/>
</dbReference>
<dbReference type="InterPro" id="IPR036890">
    <property type="entry name" value="HATPase_C_sf"/>
</dbReference>
<feature type="domain" description="Histidine kinase" evidence="11">
    <location>
        <begin position="835"/>
        <end position="1049"/>
    </location>
</feature>
<protein>
    <recommendedName>
        <fullName evidence="2">histidine kinase</fullName>
        <ecNumber evidence="2">2.7.13.3</ecNumber>
    </recommendedName>
</protein>
<feature type="chain" id="PRO_5044368972" description="histidine kinase" evidence="9">
    <location>
        <begin position="20"/>
        <end position="1345"/>
    </location>
</feature>
<dbReference type="EMBL" id="QSJM01000049">
    <property type="protein sequence ID" value="RHD77542.1"/>
    <property type="molecule type" value="Genomic_DNA"/>
</dbReference>
<evidence type="ECO:0000256" key="6">
    <source>
        <dbReference type="ARBA" id="ARBA00023163"/>
    </source>
</evidence>
<dbReference type="GO" id="GO:0003700">
    <property type="term" value="F:DNA-binding transcription factor activity"/>
    <property type="evidence" value="ECO:0007669"/>
    <property type="project" value="InterPro"/>
</dbReference>
<evidence type="ECO:0000256" key="1">
    <source>
        <dbReference type="ARBA" id="ARBA00000085"/>
    </source>
</evidence>
<dbReference type="PROSITE" id="PS50110">
    <property type="entry name" value="RESPONSE_REGULATORY"/>
    <property type="match status" value="1"/>
</dbReference>
<keyword evidence="4" id="KW-0805">Transcription regulation</keyword>
<dbReference type="Gene3D" id="2.60.40.10">
    <property type="entry name" value="Immunoglobulins"/>
    <property type="match status" value="1"/>
</dbReference>
<dbReference type="EMBL" id="QRMN01000007">
    <property type="protein sequence ID" value="RHJ79298.1"/>
    <property type="molecule type" value="Genomic_DNA"/>
</dbReference>
<keyword evidence="9" id="KW-0732">Signal</keyword>
<dbReference type="GO" id="GO:0000155">
    <property type="term" value="F:phosphorelay sensor kinase activity"/>
    <property type="evidence" value="ECO:0007669"/>
    <property type="project" value="InterPro"/>
</dbReference>
<dbReference type="Proteomes" id="UP000283429">
    <property type="component" value="Unassembled WGS sequence"/>
</dbReference>
<keyword evidence="5" id="KW-0238">DNA-binding</keyword>
<sequence precursor="true">MKKTLLILCCLYVVFTLQAVDKGLSNFYFSHITGENGLSQSNVKAIIQDSYGFMWFGTKNGLNRFDGTSIVQMNCDDYVVGTGNHNISALFEDKERQLWVGTDRGVYRYNPALDIFTAMNMETEEGVNMNNWVSNIVADSIGNIWIVIPDQGVFRYKDEKLYFYEVTNKEHFKTEAPDCILVRPDGDVWVGTWGVGLFRYDRNTDKFEQYCVDKTGRSLKGKNINSICNYGDWIAMAIHEGELMKYNPSTNQLVKIDIPEANHTFVRNVACFDDELWVGTHEGLFVVNERKNKRVHLKQDLMRSFSLSDKIIYTIYQDREGGIWLGTMFGGVNYLPHHDLLFDKYVPGSDGRSLTTKRIREIASDNKGNIWVGTEDDGINILDIASGQVNRLRLDDDDKRSHMVTLGMFVKGNQLFCGLFKQGLDVIQLPENKVYHYTPEELNIGEGSVYTFFIDEAGYKWIGTGWGLYKAAPASFHFEKVEEVGFDWIFDAFQDKDGMIWFASMGNGLWKHDPGKNSFKKYTYEEGKENTLGSNSVSSVMQDSKGRIWISTDRGGICRYNSQTDDFTSFSIKDGLPDDVAYKILEDEQSNLWFGTNRGLVRFNPESKDVRVYTTKDGLLGNQFNYKSALKGEDGKFYFGGIDGLIAFDPNSSEKINFLPPVYISKFSIYNQEITVHTPNSPLKKCIEHTDEIVLPYDQSNISFDVALLSYSTTESNQYYYKLVPLDKDWIRAASNQNISYAKLPPGNYTLQVRATNSVKEGPYATRSLSIVILPPWWQSVWAYFLYIIWGICVVLCWFFWYKRRKEKQMEEKQKLFEVEKEKELYESKVSFFTEIAHEVRTPLTLINGPLEAIEEMDIKDQKLNKNLKVIGQNTKRLLDLTGQLLDFQKIGASKFELKFETVDVTALLNETITRFEPTILQKQKELLQHIPQERIMAAIDKEAITKVLSNLLNNALKYARHTIMIDLFQDGVDFTVRVVSDGEKIPEASSQQIFEPFYQVEKKKDTVRMGVGIGLPLARSLATLHKGRLYLDIEQPENTFVLTIPLNKEEVRQQIEKVVEQNIEVLDEETSTETDQMKGYTLLLVEDNESMRSFIFERLEALFTVETAVNGQEALDILRSNHIDLVISDIMMPVMNGYELCKEIKADIDLCHIPVIFLTAKNDLESKINGLKIGAEAYVEKPFSFNYLKTQILSLLSNRRKEREAFSKRPFFPVHNMQMNKADEEFMNKVINVIQENISDENFNVERMADILCMSRSSLLRKIKILFNLSPIDFIRLIRLKKAAELIQEGKYRIGDICYMVGINSSSYFSKLFLKQFGMTPKEFEKQYQTSKEKVKIDLTGISD</sequence>
<dbReference type="RefSeq" id="WP_057279601.1">
    <property type="nucleotide sequence ID" value="NZ_CAXSKM010000009.1"/>
</dbReference>
<dbReference type="Gene3D" id="3.40.50.2300">
    <property type="match status" value="1"/>
</dbReference>
<evidence type="ECO:0000313" key="25">
    <source>
        <dbReference type="Proteomes" id="UP000555193"/>
    </source>
</evidence>
<feature type="modified residue" description="4-aspartylphosphate" evidence="7">
    <location>
        <position position="1130"/>
    </location>
</feature>
<evidence type="ECO:0000256" key="3">
    <source>
        <dbReference type="ARBA" id="ARBA00022553"/>
    </source>
</evidence>
<dbReference type="PROSITE" id="PS00041">
    <property type="entry name" value="HTH_ARAC_FAMILY_1"/>
    <property type="match status" value="1"/>
</dbReference>
<dbReference type="Gene3D" id="2.130.10.10">
    <property type="entry name" value="YVTN repeat-like/Quinoprotein amine dehydrogenase"/>
    <property type="match status" value="2"/>
</dbReference>
<dbReference type="EMBL" id="RWHZ01000009">
    <property type="protein sequence ID" value="TSE49729.1"/>
    <property type="molecule type" value="Genomic_DNA"/>
</dbReference>
<dbReference type="SUPFAM" id="SSF46689">
    <property type="entry name" value="Homeodomain-like"/>
    <property type="match status" value="1"/>
</dbReference>
<dbReference type="CDD" id="cd17574">
    <property type="entry name" value="REC_OmpR"/>
    <property type="match status" value="1"/>
</dbReference>
<dbReference type="Proteomes" id="UP000583639">
    <property type="component" value="Unassembled WGS sequence"/>
</dbReference>
<evidence type="ECO:0000313" key="13">
    <source>
        <dbReference type="EMBL" id="KAB6633161.1"/>
    </source>
</evidence>
<dbReference type="EMBL" id="WDAL01000030">
    <property type="protein sequence ID" value="KAB6633161.1"/>
    <property type="molecule type" value="Genomic_DNA"/>
</dbReference>
<dbReference type="PANTHER" id="PTHR43547">
    <property type="entry name" value="TWO-COMPONENT HISTIDINE KINASE"/>
    <property type="match status" value="1"/>
</dbReference>
<dbReference type="InterPro" id="IPR018060">
    <property type="entry name" value="HTH_AraC"/>
</dbReference>
<feature type="transmembrane region" description="Helical" evidence="8">
    <location>
        <begin position="781"/>
        <end position="801"/>
    </location>
</feature>
<evidence type="ECO:0000259" key="10">
    <source>
        <dbReference type="PROSITE" id="PS01124"/>
    </source>
</evidence>
<evidence type="ECO:0000313" key="19">
    <source>
        <dbReference type="EMBL" id="TSE49729.1"/>
    </source>
</evidence>
<dbReference type="EMBL" id="VULU01000003">
    <property type="protein sequence ID" value="MSS47186.1"/>
    <property type="molecule type" value="Genomic_DNA"/>
</dbReference>
<dbReference type="EC" id="2.7.13.3" evidence="2"/>
<feature type="domain" description="Response regulatory" evidence="12">
    <location>
        <begin position="1082"/>
        <end position="1197"/>
    </location>
</feature>
<evidence type="ECO:0000313" key="21">
    <source>
        <dbReference type="Proteomes" id="UP000283958"/>
    </source>
</evidence>
<evidence type="ECO:0000313" key="15">
    <source>
        <dbReference type="EMBL" id="NMW38182.1"/>
    </source>
</evidence>
<dbReference type="Proteomes" id="UP000408523">
    <property type="component" value="Unassembled WGS sequence"/>
</dbReference>
<dbReference type="SMART" id="SM00448">
    <property type="entry name" value="REC"/>
    <property type="match status" value="1"/>
</dbReference>
<dbReference type="SMART" id="SM00342">
    <property type="entry name" value="HTH_ARAC"/>
    <property type="match status" value="1"/>
</dbReference>
<reference evidence="20 21" key="1">
    <citation type="submission" date="2018-08" db="EMBL/GenBank/DDBJ databases">
        <title>A genome reference for cultivated species of the human gut microbiota.</title>
        <authorList>
            <person name="Zou Y."/>
            <person name="Xue W."/>
            <person name="Luo G."/>
        </authorList>
    </citation>
    <scope>NUCLEOTIDE SEQUENCE [LARGE SCALE GENOMIC DNA]</scope>
    <source>
        <strain evidence="18 21">AM09-18</strain>
        <strain evidence="17 20">AM30-40</strain>
    </source>
</reference>
<dbReference type="InterPro" id="IPR018062">
    <property type="entry name" value="HTH_AraC-typ_CS"/>
</dbReference>
<dbReference type="InterPro" id="IPR011123">
    <property type="entry name" value="Y_Y_Y"/>
</dbReference>
<dbReference type="PROSITE" id="PS01124">
    <property type="entry name" value="HTH_ARAC_FAMILY_2"/>
    <property type="match status" value="1"/>
</dbReference>
<keyword evidence="8" id="KW-0472">Membrane</keyword>
<dbReference type="FunFam" id="1.10.287.130:FF:000045">
    <property type="entry name" value="Two-component system sensor histidine kinase/response regulator"/>
    <property type="match status" value="1"/>
</dbReference>
<dbReference type="FunFam" id="2.130.10.10:FF:000895">
    <property type="entry name" value="Two-component system sensor histidine kinase/response regulator"/>
    <property type="match status" value="1"/>
</dbReference>
<evidence type="ECO:0000256" key="7">
    <source>
        <dbReference type="PROSITE-ProRule" id="PRU00169"/>
    </source>
</evidence>
<dbReference type="InterPro" id="IPR005467">
    <property type="entry name" value="His_kinase_dom"/>
</dbReference>
<keyword evidence="6" id="KW-0804">Transcription</keyword>
<dbReference type="FunFam" id="3.40.50.2300:FF:000138">
    <property type="entry name" value="Two-component system sensor histidine kinase/response regulator"/>
    <property type="match status" value="1"/>
</dbReference>
<dbReference type="InterPro" id="IPR036097">
    <property type="entry name" value="HisK_dim/P_sf"/>
</dbReference>
<dbReference type="Pfam" id="PF07494">
    <property type="entry name" value="Reg_prop"/>
    <property type="match status" value="6"/>
</dbReference>
<dbReference type="SMART" id="SM00388">
    <property type="entry name" value="HisKA"/>
    <property type="match status" value="1"/>
</dbReference>
<reference evidence="19 22" key="2">
    <citation type="journal article" date="2019" name="Nat. Commun.">
        <title>Gram positive-like bacteriocins with broad spectrum anti-Bacteroidales activity encoded on mobile elements of the human gut microbiota.</title>
        <authorList>
            <person name="Bechon N."/>
            <person name="Coyne M.J.Jr."/>
            <person name="Laclare-Mceneany V."/>
            <person name="Chatzidaki-Livanis M."/>
            <person name="Ghigo J.-M."/>
            <person name="Comstock L.E."/>
        </authorList>
    </citation>
    <scope>NUCLEOTIDE SEQUENCE [LARGE SCALE GENOMIC DNA]</scope>
    <source>
        <strain evidence="19 22">CL01T12C17</strain>
    </source>
</reference>
<evidence type="ECO:0000313" key="23">
    <source>
        <dbReference type="Proteomes" id="UP000460950"/>
    </source>
</evidence>
<keyword evidence="8" id="KW-1133">Transmembrane helix</keyword>
<evidence type="ECO:0000256" key="9">
    <source>
        <dbReference type="SAM" id="SignalP"/>
    </source>
</evidence>
<dbReference type="Proteomes" id="UP000462015">
    <property type="component" value="Unassembled WGS sequence"/>
</dbReference>
<evidence type="ECO:0000313" key="18">
    <source>
        <dbReference type="EMBL" id="RHJ79298.1"/>
    </source>
</evidence>
<evidence type="ECO:0000313" key="17">
    <source>
        <dbReference type="EMBL" id="RHD77542.1"/>
    </source>
</evidence>
<evidence type="ECO:0000259" key="11">
    <source>
        <dbReference type="PROSITE" id="PS50109"/>
    </source>
</evidence>
<dbReference type="Gene3D" id="3.30.565.10">
    <property type="entry name" value="Histidine kinase-like ATPase, C-terminal domain"/>
    <property type="match status" value="1"/>
</dbReference>
<dbReference type="InterPro" id="IPR001789">
    <property type="entry name" value="Sig_transdc_resp-reg_receiver"/>
</dbReference>
<dbReference type="Pfam" id="PF00072">
    <property type="entry name" value="Response_reg"/>
    <property type="match status" value="1"/>
</dbReference>
<dbReference type="CDD" id="cd00082">
    <property type="entry name" value="HisKA"/>
    <property type="match status" value="1"/>
</dbReference>
<comment type="catalytic activity">
    <reaction evidence="1">
        <text>ATP + protein L-histidine = ADP + protein N-phospho-L-histidine.</text>
        <dbReference type="EC" id="2.7.13.3"/>
    </reaction>
</comment>
<dbReference type="InterPro" id="IPR003661">
    <property type="entry name" value="HisK_dim/P_dom"/>
</dbReference>
<dbReference type="InterPro" id="IPR011110">
    <property type="entry name" value="Reg_prop"/>
</dbReference>
<dbReference type="SUPFAM" id="SSF55874">
    <property type="entry name" value="ATPase domain of HSP90 chaperone/DNA topoisomerase II/histidine kinase"/>
    <property type="match status" value="1"/>
</dbReference>
<dbReference type="Gene3D" id="1.10.287.130">
    <property type="match status" value="1"/>
</dbReference>
<dbReference type="InterPro" id="IPR011006">
    <property type="entry name" value="CheY-like_superfamily"/>
</dbReference>
<dbReference type="Pfam" id="PF12833">
    <property type="entry name" value="HTH_18"/>
    <property type="match status" value="1"/>
</dbReference>
<evidence type="ECO:0000259" key="12">
    <source>
        <dbReference type="PROSITE" id="PS50110"/>
    </source>
</evidence>
<accession>A0A174T152</accession>
<dbReference type="Proteomes" id="UP000555193">
    <property type="component" value="Unassembled WGS sequence"/>
</dbReference>
<dbReference type="PROSITE" id="PS50109">
    <property type="entry name" value="HIS_KIN"/>
    <property type="match status" value="1"/>
</dbReference>
<feature type="domain" description="HTH araC/xylS-type" evidence="10">
    <location>
        <begin position="1229"/>
        <end position="1328"/>
    </location>
</feature>
<dbReference type="PANTHER" id="PTHR43547:SF2">
    <property type="entry name" value="HYBRID SIGNAL TRANSDUCTION HISTIDINE KINASE C"/>
    <property type="match status" value="1"/>
</dbReference>
<dbReference type="Pfam" id="PF02518">
    <property type="entry name" value="HATPase_c"/>
    <property type="match status" value="1"/>
</dbReference>
<evidence type="ECO:0000256" key="8">
    <source>
        <dbReference type="SAM" id="Phobius"/>
    </source>
</evidence>
<dbReference type="InterPro" id="IPR013783">
    <property type="entry name" value="Ig-like_fold"/>
</dbReference>
<name>A0A174T152_PHOVU</name>
<dbReference type="CDD" id="cd00075">
    <property type="entry name" value="HATPase"/>
    <property type="match status" value="1"/>
</dbReference>
<evidence type="ECO:0000313" key="26">
    <source>
        <dbReference type="Proteomes" id="UP000583639"/>
    </source>
</evidence>
<evidence type="ECO:0000313" key="20">
    <source>
        <dbReference type="Proteomes" id="UP000283429"/>
    </source>
</evidence>
<dbReference type="SMART" id="SM00387">
    <property type="entry name" value="HATPase_c"/>
    <property type="match status" value="1"/>
</dbReference>
<evidence type="ECO:0000313" key="24">
    <source>
        <dbReference type="Proteomes" id="UP000462015"/>
    </source>
</evidence>
<dbReference type="SUPFAM" id="SSF63829">
    <property type="entry name" value="Calcium-dependent phosphotriesterase"/>
    <property type="match status" value="2"/>
</dbReference>
<evidence type="ECO:0000313" key="16">
    <source>
        <dbReference type="EMBL" id="NMW41575.1"/>
    </source>
</evidence>
<dbReference type="SUPFAM" id="SSF47384">
    <property type="entry name" value="Homodimeric domain of signal transducing histidine kinase"/>
    <property type="match status" value="1"/>
</dbReference>
<keyword evidence="19" id="KW-0808">Transferase</keyword>
<dbReference type="InterPro" id="IPR015943">
    <property type="entry name" value="WD40/YVTN_repeat-like_dom_sf"/>
</dbReference>
<dbReference type="Gene3D" id="1.10.10.60">
    <property type="entry name" value="Homeodomain-like"/>
    <property type="match status" value="1"/>
</dbReference>
<evidence type="ECO:0000313" key="14">
    <source>
        <dbReference type="EMBL" id="MSS47186.1"/>
    </source>
</evidence>
<comment type="caution">
    <text evidence="19">The sequence shown here is derived from an EMBL/GenBank/DDBJ whole genome shotgun (WGS) entry which is preliminary data.</text>
</comment>
<organism evidence="19 22">
    <name type="scientific">Phocaeicola vulgatus</name>
    <name type="common">Bacteroides vulgatus</name>
    <dbReference type="NCBI Taxonomy" id="821"/>
    <lineage>
        <taxon>Bacteria</taxon>
        <taxon>Pseudomonadati</taxon>
        <taxon>Bacteroidota</taxon>
        <taxon>Bacteroidia</taxon>
        <taxon>Bacteroidales</taxon>
        <taxon>Bacteroidaceae</taxon>
        <taxon>Phocaeicola</taxon>
    </lineage>
</organism>
<dbReference type="Proteomes" id="UP000460950">
    <property type="component" value="Unassembled WGS sequence"/>
</dbReference>
<reference evidence="14 23" key="4">
    <citation type="submission" date="2019-09" db="EMBL/GenBank/DDBJ databases">
        <title>In-depth cultivation of the pig gut microbiome towards novel bacterial diversity and tailored functional studies.</title>
        <authorList>
            <person name="Wylensek D."/>
            <person name="Hitch T.C.A."/>
            <person name="Clavel T."/>
        </authorList>
    </citation>
    <scope>NUCLEOTIDE SEQUENCE [LARGE SCALE GENOMIC DNA]</scope>
    <source>
        <strain evidence="14 23">WCA-389-WT-3C</strain>
    </source>
</reference>
<dbReference type="FunFam" id="2.60.40.10:FF:000791">
    <property type="entry name" value="Two-component system sensor histidine kinase/response regulator"/>
    <property type="match status" value="1"/>
</dbReference>
<reference evidence="25 26" key="5">
    <citation type="submission" date="2020-04" db="EMBL/GenBank/DDBJ databases">
        <title>A novel gut-associated lysogenic phage, Bacteroides phage BV01, alters the host transcriptome and bile acid metabolism in Bacteroides vulgatus.</title>
        <authorList>
            <person name="Campbell D.E."/>
            <person name="Ly L."/>
            <person name="Ridlon J.M."/>
            <person name="Hsiao A."/>
            <person name="Degnan P.H."/>
        </authorList>
    </citation>
    <scope>NUCLEOTIDE SEQUENCE [LARGE SCALE GENOMIC DNA]</scope>
    <source>
        <strain evidence="15 25">VPI-4506</strain>
        <strain evidence="16 26">VPI-BV8526</strain>
    </source>
</reference>
<dbReference type="EMBL" id="JABDSI010000130">
    <property type="protein sequence ID" value="NMW41575.1"/>
    <property type="molecule type" value="Genomic_DNA"/>
</dbReference>
<reference evidence="13 24" key="3">
    <citation type="journal article" date="2019" name="Nat. Med.">
        <title>A library of human gut bacterial isolates paired with longitudinal multiomics data enables mechanistic microbiome research.</title>
        <authorList>
            <person name="Poyet M."/>
            <person name="Groussin M."/>
            <person name="Gibbons S.M."/>
            <person name="Avila-Pacheco J."/>
            <person name="Jiang X."/>
            <person name="Kearney S.M."/>
            <person name="Perrotta A.R."/>
            <person name="Berdy B."/>
            <person name="Zhao S."/>
            <person name="Lieberman T.D."/>
            <person name="Swanson P.K."/>
            <person name="Smith M."/>
            <person name="Roesemann S."/>
            <person name="Alexander J.E."/>
            <person name="Rich S.A."/>
            <person name="Livny J."/>
            <person name="Vlamakis H."/>
            <person name="Clish C."/>
            <person name="Bullock K."/>
            <person name="Deik A."/>
            <person name="Scott J."/>
            <person name="Pierce K.A."/>
            <person name="Xavier R.J."/>
            <person name="Alm E.J."/>
        </authorList>
    </citation>
    <scope>NUCLEOTIDE SEQUENCE [LARGE SCALE GENOMIC DNA]</scope>
    <source>
        <strain evidence="13 24">BIOML-A98</strain>
    </source>
</reference>
<dbReference type="SUPFAM" id="SSF52172">
    <property type="entry name" value="CheY-like"/>
    <property type="match status" value="1"/>
</dbReference>